<feature type="compositionally biased region" description="Polar residues" evidence="1">
    <location>
        <begin position="35"/>
        <end position="47"/>
    </location>
</feature>
<gene>
    <name evidence="2" type="ordered locus">Os03g0248225</name>
    <name evidence="2" type="ORF">OSNPB_030248225</name>
</gene>
<name>A0A0N7KGX9_ORYSJ</name>
<reference evidence="2 3" key="2">
    <citation type="journal article" date="2013" name="Plant Cell Physiol.">
        <title>Rice Annotation Project Database (RAP-DB): an integrative and interactive database for rice genomics.</title>
        <authorList>
            <person name="Sakai H."/>
            <person name="Lee S.S."/>
            <person name="Tanaka T."/>
            <person name="Numa H."/>
            <person name="Kim J."/>
            <person name="Kawahara Y."/>
            <person name="Wakimoto H."/>
            <person name="Yang C.C."/>
            <person name="Iwamoto M."/>
            <person name="Abe T."/>
            <person name="Yamada Y."/>
            <person name="Muto A."/>
            <person name="Inokuchi H."/>
            <person name="Ikemura T."/>
            <person name="Matsumoto T."/>
            <person name="Sasaki T."/>
            <person name="Itoh T."/>
        </authorList>
    </citation>
    <scope>NUCLEOTIDE SEQUENCE [LARGE SCALE GENOMIC DNA]</scope>
    <source>
        <strain evidence="3">cv. Nipponbare</strain>
    </source>
</reference>
<feature type="compositionally biased region" description="Low complexity" evidence="1">
    <location>
        <begin position="166"/>
        <end position="175"/>
    </location>
</feature>
<reference evidence="2 3" key="3">
    <citation type="journal article" date="2013" name="Rice">
        <title>Improvement of the Oryza sativa Nipponbare reference genome using next generation sequence and optical map data.</title>
        <authorList>
            <person name="Kawahara Y."/>
            <person name="de la Bastide M."/>
            <person name="Hamilton J.P."/>
            <person name="Kanamori H."/>
            <person name="McCombie W.R."/>
            <person name="Ouyang S."/>
            <person name="Schwartz D.C."/>
            <person name="Tanaka T."/>
            <person name="Wu J."/>
            <person name="Zhou S."/>
            <person name="Childs K.L."/>
            <person name="Davidson R.M."/>
            <person name="Lin H."/>
            <person name="Quesada-Ocampo L."/>
            <person name="Vaillancourt B."/>
            <person name="Sakai H."/>
            <person name="Lee S.S."/>
            <person name="Kim J."/>
            <person name="Numa H."/>
            <person name="Itoh T."/>
            <person name="Buell C.R."/>
            <person name="Matsumoto T."/>
        </authorList>
    </citation>
    <scope>NUCLEOTIDE SEQUENCE [LARGE SCALE GENOMIC DNA]</scope>
    <source>
        <strain evidence="3">cv. Nipponbare</strain>
    </source>
</reference>
<sequence>MCPSNTACSRSNTLATRLRSRCGSSGATAGKKSDTFGTPTTMVNSEIKSLKSPTDDSARASPKSARSAEKMVLESRFREAVNAARPTSTAAPSRARRATWDTSWRTLSRRRRWCASRLRGAKSSAAHTLRSARHRALLGGSMPMEKPSCPHARAASGTERAEKAASWRWRMSRAAPGEEATTVVTVPRRSVMSGP</sequence>
<evidence type="ECO:0000313" key="2">
    <source>
        <dbReference type="EMBL" id="BAS83265.1"/>
    </source>
</evidence>
<dbReference type="PaxDb" id="39947-A0A0N7KGX9"/>
<organism evidence="2 3">
    <name type="scientific">Oryza sativa subsp. japonica</name>
    <name type="common">Rice</name>
    <dbReference type="NCBI Taxonomy" id="39947"/>
    <lineage>
        <taxon>Eukaryota</taxon>
        <taxon>Viridiplantae</taxon>
        <taxon>Streptophyta</taxon>
        <taxon>Embryophyta</taxon>
        <taxon>Tracheophyta</taxon>
        <taxon>Spermatophyta</taxon>
        <taxon>Magnoliopsida</taxon>
        <taxon>Liliopsida</taxon>
        <taxon>Poales</taxon>
        <taxon>Poaceae</taxon>
        <taxon>BOP clade</taxon>
        <taxon>Oryzoideae</taxon>
        <taxon>Oryzeae</taxon>
        <taxon>Oryzinae</taxon>
        <taxon>Oryza</taxon>
        <taxon>Oryza sativa</taxon>
    </lineage>
</organism>
<proteinExistence type="predicted"/>
<evidence type="ECO:0000313" key="3">
    <source>
        <dbReference type="Proteomes" id="UP000059680"/>
    </source>
</evidence>
<dbReference type="EMBL" id="AP014959">
    <property type="protein sequence ID" value="BAS83265.1"/>
    <property type="molecule type" value="Genomic_DNA"/>
</dbReference>
<reference evidence="3" key="1">
    <citation type="journal article" date="2005" name="Nature">
        <title>The map-based sequence of the rice genome.</title>
        <authorList>
            <consortium name="International rice genome sequencing project (IRGSP)"/>
            <person name="Matsumoto T."/>
            <person name="Wu J."/>
            <person name="Kanamori H."/>
            <person name="Katayose Y."/>
            <person name="Fujisawa M."/>
            <person name="Namiki N."/>
            <person name="Mizuno H."/>
            <person name="Yamamoto K."/>
            <person name="Antonio B.A."/>
            <person name="Baba T."/>
            <person name="Sakata K."/>
            <person name="Nagamura Y."/>
            <person name="Aoki H."/>
            <person name="Arikawa K."/>
            <person name="Arita K."/>
            <person name="Bito T."/>
            <person name="Chiden Y."/>
            <person name="Fujitsuka N."/>
            <person name="Fukunaka R."/>
            <person name="Hamada M."/>
            <person name="Harada C."/>
            <person name="Hayashi A."/>
            <person name="Hijishita S."/>
            <person name="Honda M."/>
            <person name="Hosokawa S."/>
            <person name="Ichikawa Y."/>
            <person name="Idonuma A."/>
            <person name="Iijima M."/>
            <person name="Ikeda M."/>
            <person name="Ikeno M."/>
            <person name="Ito K."/>
            <person name="Ito S."/>
            <person name="Ito T."/>
            <person name="Ito Y."/>
            <person name="Ito Y."/>
            <person name="Iwabuchi A."/>
            <person name="Kamiya K."/>
            <person name="Karasawa W."/>
            <person name="Kurita K."/>
            <person name="Katagiri S."/>
            <person name="Kikuta A."/>
            <person name="Kobayashi H."/>
            <person name="Kobayashi N."/>
            <person name="Machita K."/>
            <person name="Maehara T."/>
            <person name="Masukawa M."/>
            <person name="Mizubayashi T."/>
            <person name="Mukai Y."/>
            <person name="Nagasaki H."/>
            <person name="Nagata Y."/>
            <person name="Naito S."/>
            <person name="Nakashima M."/>
            <person name="Nakama Y."/>
            <person name="Nakamichi Y."/>
            <person name="Nakamura M."/>
            <person name="Meguro A."/>
            <person name="Negishi M."/>
            <person name="Ohta I."/>
            <person name="Ohta T."/>
            <person name="Okamoto M."/>
            <person name="Ono N."/>
            <person name="Saji S."/>
            <person name="Sakaguchi M."/>
            <person name="Sakai K."/>
            <person name="Shibata M."/>
            <person name="Shimokawa T."/>
            <person name="Song J."/>
            <person name="Takazaki Y."/>
            <person name="Terasawa K."/>
            <person name="Tsugane M."/>
            <person name="Tsuji K."/>
            <person name="Ueda S."/>
            <person name="Waki K."/>
            <person name="Yamagata H."/>
            <person name="Yamamoto M."/>
            <person name="Yamamoto S."/>
            <person name="Yamane H."/>
            <person name="Yoshiki S."/>
            <person name="Yoshihara R."/>
            <person name="Yukawa K."/>
            <person name="Zhong H."/>
            <person name="Yano M."/>
            <person name="Yuan Q."/>
            <person name="Ouyang S."/>
            <person name="Liu J."/>
            <person name="Jones K.M."/>
            <person name="Gansberger K."/>
            <person name="Moffat K."/>
            <person name="Hill J."/>
            <person name="Bera J."/>
            <person name="Fadrosh D."/>
            <person name="Jin S."/>
            <person name="Johri S."/>
            <person name="Kim M."/>
            <person name="Overton L."/>
            <person name="Reardon M."/>
            <person name="Tsitrin T."/>
            <person name="Vuong H."/>
            <person name="Weaver B."/>
            <person name="Ciecko A."/>
            <person name="Tallon L."/>
            <person name="Jackson J."/>
            <person name="Pai G."/>
            <person name="Aken S.V."/>
            <person name="Utterback T."/>
            <person name="Reidmuller S."/>
            <person name="Feldblyum T."/>
            <person name="Hsiao J."/>
            <person name="Zismann V."/>
            <person name="Iobst S."/>
            <person name="de Vazeille A.R."/>
            <person name="Buell C.R."/>
            <person name="Ying K."/>
            <person name="Li Y."/>
            <person name="Lu T."/>
            <person name="Huang Y."/>
            <person name="Zhao Q."/>
            <person name="Feng Q."/>
            <person name="Zhang L."/>
            <person name="Zhu J."/>
            <person name="Weng Q."/>
            <person name="Mu J."/>
            <person name="Lu Y."/>
            <person name="Fan D."/>
            <person name="Liu Y."/>
            <person name="Guan J."/>
            <person name="Zhang Y."/>
            <person name="Yu S."/>
            <person name="Liu X."/>
            <person name="Zhang Y."/>
            <person name="Hong G."/>
            <person name="Han B."/>
            <person name="Choisne N."/>
            <person name="Demange N."/>
            <person name="Orjeda G."/>
            <person name="Samain S."/>
            <person name="Cattolico L."/>
            <person name="Pelletier E."/>
            <person name="Couloux A."/>
            <person name="Segurens B."/>
            <person name="Wincker P."/>
            <person name="D'Hont A."/>
            <person name="Scarpelli C."/>
            <person name="Weissenbach J."/>
            <person name="Salanoubat M."/>
            <person name="Quetier F."/>
            <person name="Yu Y."/>
            <person name="Kim H.R."/>
            <person name="Rambo T."/>
            <person name="Currie J."/>
            <person name="Collura K."/>
            <person name="Luo M."/>
            <person name="Yang T."/>
            <person name="Ammiraju J.S.S."/>
            <person name="Engler F."/>
            <person name="Soderlund C."/>
            <person name="Wing R.A."/>
            <person name="Palmer L.E."/>
            <person name="de la Bastide M."/>
            <person name="Spiegel L."/>
            <person name="Nascimento L."/>
            <person name="Zutavern T."/>
            <person name="O'Shaughnessy A."/>
            <person name="Dike S."/>
            <person name="Dedhia N."/>
            <person name="Preston R."/>
            <person name="Balija V."/>
            <person name="McCombie W.R."/>
            <person name="Chow T."/>
            <person name="Chen H."/>
            <person name="Chung M."/>
            <person name="Chen C."/>
            <person name="Shaw J."/>
            <person name="Wu H."/>
            <person name="Hsiao K."/>
            <person name="Chao Y."/>
            <person name="Chu M."/>
            <person name="Cheng C."/>
            <person name="Hour A."/>
            <person name="Lee P."/>
            <person name="Lin S."/>
            <person name="Lin Y."/>
            <person name="Liou J."/>
            <person name="Liu S."/>
            <person name="Hsing Y."/>
            <person name="Raghuvanshi S."/>
            <person name="Mohanty A."/>
            <person name="Bharti A.K."/>
            <person name="Gaur A."/>
            <person name="Gupta V."/>
            <person name="Kumar D."/>
            <person name="Ravi V."/>
            <person name="Vij S."/>
            <person name="Kapur A."/>
            <person name="Khurana P."/>
            <person name="Khurana P."/>
            <person name="Khurana J.P."/>
            <person name="Tyagi A.K."/>
            <person name="Gaikwad K."/>
            <person name="Singh A."/>
            <person name="Dalal V."/>
            <person name="Srivastava S."/>
            <person name="Dixit A."/>
            <person name="Pal A.K."/>
            <person name="Ghazi I.A."/>
            <person name="Yadav M."/>
            <person name="Pandit A."/>
            <person name="Bhargava A."/>
            <person name="Sureshbabu K."/>
            <person name="Batra K."/>
            <person name="Sharma T.R."/>
            <person name="Mohapatra T."/>
            <person name="Singh N.K."/>
            <person name="Messing J."/>
            <person name="Nelson A.B."/>
            <person name="Fuks G."/>
            <person name="Kavchok S."/>
            <person name="Keizer G."/>
            <person name="Linton E."/>
            <person name="Llaca V."/>
            <person name="Song R."/>
            <person name="Tanyolac B."/>
            <person name="Young S."/>
            <person name="Ho-Il K."/>
            <person name="Hahn J.H."/>
            <person name="Sangsakoo G."/>
            <person name="Vanavichit A."/>
            <person name="de Mattos Luiz.A.T."/>
            <person name="Zimmer P.D."/>
            <person name="Malone G."/>
            <person name="Dellagostin O."/>
            <person name="de Oliveira A.C."/>
            <person name="Bevan M."/>
            <person name="Bancroft I."/>
            <person name="Minx P."/>
            <person name="Cordum H."/>
            <person name="Wilson R."/>
            <person name="Cheng Z."/>
            <person name="Jin W."/>
            <person name="Jiang J."/>
            <person name="Leong S.A."/>
            <person name="Iwama H."/>
            <person name="Gojobori T."/>
            <person name="Itoh T."/>
            <person name="Niimura Y."/>
            <person name="Fujii Y."/>
            <person name="Habara T."/>
            <person name="Sakai H."/>
            <person name="Sato Y."/>
            <person name="Wilson G."/>
            <person name="Kumar K."/>
            <person name="McCouch S."/>
            <person name="Juretic N."/>
            <person name="Hoen D."/>
            <person name="Wright S."/>
            <person name="Bruskiewich R."/>
            <person name="Bureau T."/>
            <person name="Miyao A."/>
            <person name="Hirochika H."/>
            <person name="Nishikawa T."/>
            <person name="Kadowaki K."/>
            <person name="Sugiura M."/>
            <person name="Burr B."/>
            <person name="Sasaki T."/>
        </authorList>
    </citation>
    <scope>NUCLEOTIDE SEQUENCE [LARGE SCALE GENOMIC DNA]</scope>
    <source>
        <strain evidence="3">cv. Nipponbare</strain>
    </source>
</reference>
<dbReference type="InParanoid" id="A0A0N7KGX9"/>
<dbReference type="AlphaFoldDB" id="A0A0N7KGX9"/>
<evidence type="ECO:0000256" key="1">
    <source>
        <dbReference type="SAM" id="MobiDB-lite"/>
    </source>
</evidence>
<dbReference type="Gramene" id="Os03t0248225-00">
    <property type="protein sequence ID" value="Os03t0248225-00"/>
    <property type="gene ID" value="Os03g0248225"/>
</dbReference>
<feature type="region of interest" description="Disordered" evidence="1">
    <location>
        <begin position="19"/>
        <end position="69"/>
    </location>
</feature>
<protein>
    <submittedName>
        <fullName evidence="2">Os03g0248225 protein</fullName>
    </submittedName>
</protein>
<accession>A0A0N7KGX9</accession>
<keyword evidence="3" id="KW-1185">Reference proteome</keyword>
<feature type="region of interest" description="Disordered" evidence="1">
    <location>
        <begin position="140"/>
        <end position="181"/>
    </location>
</feature>
<dbReference type="Proteomes" id="UP000059680">
    <property type="component" value="Chromosome 3"/>
</dbReference>